<organism evidence="5 6">
    <name type="scientific">Skeletonema marinoi</name>
    <dbReference type="NCBI Taxonomy" id="267567"/>
    <lineage>
        <taxon>Eukaryota</taxon>
        <taxon>Sar</taxon>
        <taxon>Stramenopiles</taxon>
        <taxon>Ochrophyta</taxon>
        <taxon>Bacillariophyta</taxon>
        <taxon>Coscinodiscophyceae</taxon>
        <taxon>Thalassiosirophycidae</taxon>
        <taxon>Thalassiosirales</taxon>
        <taxon>Skeletonemataceae</taxon>
        <taxon>Skeletonema</taxon>
        <taxon>Skeletonema marinoi-dohrnii complex</taxon>
    </lineage>
</organism>
<dbReference type="GO" id="GO:0051017">
    <property type="term" value="P:actin filament bundle assembly"/>
    <property type="evidence" value="ECO:0007669"/>
    <property type="project" value="TreeGrafter"/>
</dbReference>
<feature type="coiled-coil region" evidence="3">
    <location>
        <begin position="511"/>
        <end position="538"/>
    </location>
</feature>
<reference evidence="5" key="1">
    <citation type="submission" date="2023-06" db="EMBL/GenBank/DDBJ databases">
        <title>Survivors Of The Sea: Transcriptome response of Skeletonema marinoi to long-term dormancy.</title>
        <authorList>
            <person name="Pinder M.I.M."/>
            <person name="Kourtchenko O."/>
            <person name="Robertson E.K."/>
            <person name="Larsson T."/>
            <person name="Maumus F."/>
            <person name="Osuna-Cruz C.M."/>
            <person name="Vancaester E."/>
            <person name="Stenow R."/>
            <person name="Vandepoele K."/>
            <person name="Ploug H."/>
            <person name="Bruchert V."/>
            <person name="Godhe A."/>
            <person name="Topel M."/>
        </authorList>
    </citation>
    <scope>NUCLEOTIDE SEQUENCE</scope>
    <source>
        <strain evidence="5">R05AC</strain>
    </source>
</reference>
<feature type="region of interest" description="Disordered" evidence="4">
    <location>
        <begin position="476"/>
        <end position="498"/>
    </location>
</feature>
<comment type="caution">
    <text evidence="5">The sequence shown here is derived from an EMBL/GenBank/DDBJ whole genome shotgun (WGS) entry which is preliminary data.</text>
</comment>
<keyword evidence="3" id="KW-0175">Coiled coil</keyword>
<dbReference type="AlphaFoldDB" id="A0AAD8XUE7"/>
<dbReference type="SUPFAM" id="SSF48403">
    <property type="entry name" value="Ankyrin repeat"/>
    <property type="match status" value="1"/>
</dbReference>
<keyword evidence="1" id="KW-0677">Repeat</keyword>
<feature type="coiled-coil region" evidence="3">
    <location>
        <begin position="775"/>
        <end position="934"/>
    </location>
</feature>
<evidence type="ECO:0000313" key="6">
    <source>
        <dbReference type="Proteomes" id="UP001224775"/>
    </source>
</evidence>
<feature type="region of interest" description="Disordered" evidence="4">
    <location>
        <begin position="318"/>
        <end position="464"/>
    </location>
</feature>
<feature type="compositionally biased region" description="Polar residues" evidence="4">
    <location>
        <begin position="318"/>
        <end position="331"/>
    </location>
</feature>
<dbReference type="GO" id="GO:0005737">
    <property type="term" value="C:cytoplasm"/>
    <property type="evidence" value="ECO:0007669"/>
    <property type="project" value="TreeGrafter"/>
</dbReference>
<dbReference type="GO" id="GO:0051015">
    <property type="term" value="F:actin filament binding"/>
    <property type="evidence" value="ECO:0007669"/>
    <property type="project" value="TreeGrafter"/>
</dbReference>
<sequence>MAMATISSPMSRLSVASSPLNGSLNSPMNKLVVLCSANTTLRQVDFDDNVTPLYEAIGNSEWDKATSLINSHDAATWVVRYERDAQGNKLAPARIQWRFLPIHSACALNPPASFVRKLLNAYQDGPRTLDDQGLLPLHYACGARCSRETIYSLLMNFPQAALREDPNGMLPMHYLAQWGPDGQQGQMNMGVLDMVLVSTGDKAANCDRDGNTAERLAMNAEYDGHLDVAKHIATFLHKKGLGNTSSGSSISSTVEVIRTPKYKSNRPVLNINVASPRNGNLFNFHSPVNDAPVAEETVIEHAPEGNIEASLSMSARENISQNTPKSFSEVQSPKLGGNRAFSWDDQGPNNNNNNENNNARDNFSVSGSTWTTHLSTPPKSAPHANRQTRPQAAFPPMSPRQAPPMSPRHFPPMSPRQAGRVSTPKAKARPQQTAVQPETRQDDESGRGNQSFQSSSTNSTNYSSQLTQQLVEMAEMERREGLESPRGGNRLESPSANRAFVPKKNEKSVSEAILLEEIARLKAEKERAEVDLAKAKGANLGGMMGSLMSLSELSPIGEDEMSRLTTDEHDLEEEKQPIDVPSKEIGVTKMAPPGISEIERLEKEREMIDIQLKKAREGPIDPEEESDHEEVKEDYKGLFEKEQNDHISTKNMLQEERKKHGEAMQSHLTEVKSLRESLERATDEIAKHQSLQSEMKELQKKELDWDIAREKLEAEIRHLKEKEPSAVQNHGGVDNSSVASTLTNNSGLDSSVLKMQYENSVKEANDLRKFSAAIRKEHNETISELEGELERERSEKVKVMSNVVSLEYRISTLEEELEVARSDKSMGTFNSAHIAELEGNLERESSTNYNLQQRVFILEKELEEAMSRKKHGGDIDRMAFELHQLKRRLSDKLEEAEKSKERLDAAKMEFERKEENLLEQLDDAQEQLMMTKKHRQDTGDAEDSYLQKLEISSLRYETWKRMTTGSRRS</sequence>
<dbReference type="InterPro" id="IPR036770">
    <property type="entry name" value="Ankyrin_rpt-contain_sf"/>
</dbReference>
<evidence type="ECO:0000256" key="4">
    <source>
        <dbReference type="SAM" id="MobiDB-lite"/>
    </source>
</evidence>
<evidence type="ECO:0000256" key="2">
    <source>
        <dbReference type="ARBA" id="ARBA00023043"/>
    </source>
</evidence>
<evidence type="ECO:0000256" key="1">
    <source>
        <dbReference type="ARBA" id="ARBA00022737"/>
    </source>
</evidence>
<feature type="region of interest" description="Disordered" evidence="4">
    <location>
        <begin position="568"/>
        <end position="633"/>
    </location>
</feature>
<protein>
    <submittedName>
        <fullName evidence="5">Uncharacterized protein</fullName>
    </submittedName>
</protein>
<accession>A0AAD8XUE7</accession>
<evidence type="ECO:0000256" key="3">
    <source>
        <dbReference type="SAM" id="Coils"/>
    </source>
</evidence>
<keyword evidence="6" id="KW-1185">Reference proteome</keyword>
<gene>
    <name evidence="5" type="ORF">QTG54_015365</name>
</gene>
<dbReference type="EMBL" id="JATAAI010000043">
    <property type="protein sequence ID" value="KAK1733838.1"/>
    <property type="molecule type" value="Genomic_DNA"/>
</dbReference>
<dbReference type="Gene3D" id="1.25.40.20">
    <property type="entry name" value="Ankyrin repeat-containing domain"/>
    <property type="match status" value="1"/>
</dbReference>
<feature type="compositionally biased region" description="Basic and acidic residues" evidence="4">
    <location>
        <begin position="568"/>
        <end position="577"/>
    </location>
</feature>
<proteinExistence type="predicted"/>
<keyword evidence="2" id="KW-0040">ANK repeat</keyword>
<feature type="compositionally biased region" description="Polar residues" evidence="4">
    <location>
        <begin position="359"/>
        <end position="378"/>
    </location>
</feature>
<feature type="region of interest" description="Disordered" evidence="4">
    <location>
        <begin position="720"/>
        <end position="742"/>
    </location>
</feature>
<feature type="compositionally biased region" description="Pro residues" evidence="4">
    <location>
        <begin position="396"/>
        <end position="414"/>
    </location>
</feature>
<feature type="compositionally biased region" description="Low complexity" evidence="4">
    <location>
        <begin position="449"/>
        <end position="464"/>
    </location>
</feature>
<dbReference type="InterPro" id="IPR052420">
    <property type="entry name" value="Espin/Espin-like"/>
</dbReference>
<dbReference type="PANTHER" id="PTHR24153">
    <property type="entry name" value="ESPIN"/>
    <property type="match status" value="1"/>
</dbReference>
<name>A0AAD8XUE7_9STRA</name>
<dbReference type="PANTHER" id="PTHR24153:SF8">
    <property type="entry name" value="FORKED, ISOFORM F"/>
    <property type="match status" value="1"/>
</dbReference>
<dbReference type="Proteomes" id="UP001224775">
    <property type="component" value="Unassembled WGS sequence"/>
</dbReference>
<feature type="compositionally biased region" description="Basic and acidic residues" evidence="4">
    <location>
        <begin position="597"/>
        <end position="619"/>
    </location>
</feature>
<evidence type="ECO:0000313" key="5">
    <source>
        <dbReference type="EMBL" id="KAK1733838.1"/>
    </source>
</evidence>